<evidence type="ECO:0000313" key="2">
    <source>
        <dbReference type="Proteomes" id="UP000006790"/>
    </source>
</evidence>
<dbReference type="Proteomes" id="UP000006790">
    <property type="component" value="Chromosome 4"/>
</dbReference>
<dbReference type="eggNOG" id="ENOG502S95F">
    <property type="taxonomic scope" value="Eukaryota"/>
</dbReference>
<dbReference type="HOGENOM" id="CLU_855219_0_0_1"/>
<dbReference type="KEGG" id="erc:Ecym_4490"/>
<proteinExistence type="predicted"/>
<dbReference type="STRING" id="931890.G8JU26"/>
<dbReference type="InParanoid" id="G8JU26"/>
<accession>G8JU26</accession>
<dbReference type="GeneID" id="11470112"/>
<organism evidence="1 2">
    <name type="scientific">Eremothecium cymbalariae (strain CBS 270.75 / DBVPG 7215 / KCTC 17166 / NRRL Y-17582)</name>
    <name type="common">Yeast</name>
    <dbReference type="NCBI Taxonomy" id="931890"/>
    <lineage>
        <taxon>Eukaryota</taxon>
        <taxon>Fungi</taxon>
        <taxon>Dikarya</taxon>
        <taxon>Ascomycota</taxon>
        <taxon>Saccharomycotina</taxon>
        <taxon>Saccharomycetes</taxon>
        <taxon>Saccharomycetales</taxon>
        <taxon>Saccharomycetaceae</taxon>
        <taxon>Eremothecium</taxon>
    </lineage>
</organism>
<gene>
    <name evidence="1" type="ordered locus">Ecym_4490</name>
</gene>
<name>G8JU26_ERECY</name>
<protein>
    <recommendedName>
        <fullName evidence="3">BLOC-1 subunit VAB2</fullName>
    </recommendedName>
</protein>
<dbReference type="FunCoup" id="G8JU26">
    <property type="interactions" value="30"/>
</dbReference>
<sequence length="334" mass="38062">MSFLFSGDPRNLKRRIRHDFIPIKGSEVYKQLNSLAALPSCKELRQDNIFKIVSNEIRQVKSDIQGIQTRVNAEVDAEKEQADQLNQKLRTSAYKIDHTAKRVFRLRYKHENNTKKQIMELDTYIDSIDQSLKECQDIVNEVISDLSNVDLRLPEKERLLSNQQLNERHYPLLYNIFRGKFPSKFQSIQMLKSNDSSEIEIRPPVTEIYADSCGVEVSKRDYKGNLQTNQSTPLGLGIEMEDEFYSPKSPKFFAIQGSSCLGSLERSGCKKSTTGYSSNSPNLDSATRDVIPDKILMPRFQRVAAPQTATTLENVQITEPFVAVSAKNEDPTSK</sequence>
<dbReference type="OMA" id="YKHENNT"/>
<dbReference type="OrthoDB" id="4036527at2759"/>
<evidence type="ECO:0000313" key="1">
    <source>
        <dbReference type="EMBL" id="AET39529.1"/>
    </source>
</evidence>
<dbReference type="RefSeq" id="XP_003646346.1">
    <property type="nucleotide sequence ID" value="XM_003646298.1"/>
</dbReference>
<reference evidence="2" key="1">
    <citation type="journal article" date="2012" name="G3 (Bethesda)">
        <title>Pichia sorbitophila, an interspecies yeast hybrid reveals early steps of genome resolution following polyploidization.</title>
        <authorList>
            <person name="Leh Louis V."/>
            <person name="Despons L."/>
            <person name="Friedrich A."/>
            <person name="Martin T."/>
            <person name="Durrens P."/>
            <person name="Casaregola S."/>
            <person name="Neuveglise C."/>
            <person name="Fairhead C."/>
            <person name="Marck C."/>
            <person name="Cruz J.A."/>
            <person name="Straub M.L."/>
            <person name="Kugler V."/>
            <person name="Sacerdot C."/>
            <person name="Uzunov Z."/>
            <person name="Thierry A."/>
            <person name="Weiss S."/>
            <person name="Bleykasten C."/>
            <person name="De Montigny J."/>
            <person name="Jacques N."/>
            <person name="Jung P."/>
            <person name="Lemaire M."/>
            <person name="Mallet S."/>
            <person name="Morel G."/>
            <person name="Richard G.F."/>
            <person name="Sarkar A."/>
            <person name="Savel G."/>
            <person name="Schacherer J."/>
            <person name="Seret M.L."/>
            <person name="Talla E."/>
            <person name="Samson G."/>
            <person name="Jubin C."/>
            <person name="Poulain J."/>
            <person name="Vacherie B."/>
            <person name="Barbe V."/>
            <person name="Pelletier E."/>
            <person name="Sherman D.J."/>
            <person name="Westhof E."/>
            <person name="Weissenbach J."/>
            <person name="Baret P.V."/>
            <person name="Wincker P."/>
            <person name="Gaillardin C."/>
            <person name="Dujon B."/>
            <person name="Souciet J.L."/>
        </authorList>
    </citation>
    <scope>NUCLEOTIDE SEQUENCE [LARGE SCALE GENOMIC DNA]</scope>
    <source>
        <strain evidence="2">CBS 270.75 / DBVPG 7215 / KCTC 17166 / NRRL Y-17582</strain>
    </source>
</reference>
<dbReference type="EMBL" id="CP002500">
    <property type="protein sequence ID" value="AET39529.1"/>
    <property type="molecule type" value="Genomic_DNA"/>
</dbReference>
<evidence type="ECO:0008006" key="3">
    <source>
        <dbReference type="Google" id="ProtNLM"/>
    </source>
</evidence>
<dbReference type="AlphaFoldDB" id="G8JU26"/>
<keyword evidence="2" id="KW-1185">Reference proteome</keyword>